<dbReference type="CDD" id="cd00191">
    <property type="entry name" value="TY"/>
    <property type="match status" value="1"/>
</dbReference>
<feature type="domain" description="WAP" evidence="7">
    <location>
        <begin position="713"/>
        <end position="762"/>
    </location>
</feature>
<evidence type="ECO:0000256" key="2">
    <source>
        <dbReference type="PROSITE-ProRule" id="PRU00500"/>
    </source>
</evidence>
<dbReference type="Proteomes" id="UP001497623">
    <property type="component" value="Unassembled WGS sequence"/>
</dbReference>
<feature type="disulfide bond" evidence="2">
    <location>
        <begin position="550"/>
        <end position="570"/>
    </location>
</feature>
<keyword evidence="1 2" id="KW-1015">Disulfide bond</keyword>
<organism evidence="8 9">
    <name type="scientific">Meganyctiphanes norvegica</name>
    <name type="common">Northern krill</name>
    <name type="synonym">Thysanopoda norvegica</name>
    <dbReference type="NCBI Taxonomy" id="48144"/>
    <lineage>
        <taxon>Eukaryota</taxon>
        <taxon>Metazoa</taxon>
        <taxon>Ecdysozoa</taxon>
        <taxon>Arthropoda</taxon>
        <taxon>Crustacea</taxon>
        <taxon>Multicrustacea</taxon>
        <taxon>Malacostraca</taxon>
        <taxon>Eumalacostraca</taxon>
        <taxon>Eucarida</taxon>
        <taxon>Euphausiacea</taxon>
        <taxon>Euphausiidae</taxon>
        <taxon>Meganyctiphanes</taxon>
    </lineage>
</organism>
<feature type="domain" description="Thyroglobulin type-1" evidence="5">
    <location>
        <begin position="502"/>
        <end position="570"/>
    </location>
</feature>
<feature type="domain" description="WAP" evidence="7">
    <location>
        <begin position="445"/>
        <end position="500"/>
    </location>
</feature>
<dbReference type="InterPro" id="IPR036645">
    <property type="entry name" value="Elafin-like_sf"/>
</dbReference>
<feature type="domain" description="Antistasin-like" evidence="6">
    <location>
        <begin position="327"/>
        <end position="352"/>
    </location>
</feature>
<dbReference type="PANTHER" id="PTHR19441">
    <property type="entry name" value="WHEY ACDIC PROTEIN WAP"/>
    <property type="match status" value="1"/>
</dbReference>
<dbReference type="Gene3D" id="4.10.75.10">
    <property type="entry name" value="Elafin-like"/>
    <property type="match status" value="3"/>
</dbReference>
<feature type="domain" description="Thyroglobulin type-1" evidence="5">
    <location>
        <begin position="252"/>
        <end position="327"/>
    </location>
</feature>
<dbReference type="Pfam" id="PF00095">
    <property type="entry name" value="WAP"/>
    <property type="match status" value="3"/>
</dbReference>
<evidence type="ECO:0000259" key="7">
    <source>
        <dbReference type="PROSITE" id="PS51390"/>
    </source>
</evidence>
<keyword evidence="4" id="KW-0732">Signal</keyword>
<evidence type="ECO:0000313" key="9">
    <source>
        <dbReference type="Proteomes" id="UP001497623"/>
    </source>
</evidence>
<dbReference type="SUPFAM" id="SSF57262">
    <property type="entry name" value="Leech antihemostatic proteins"/>
    <property type="match status" value="1"/>
</dbReference>
<dbReference type="Gene3D" id="2.10.22.10">
    <property type="entry name" value="Antistasin, domain 1"/>
    <property type="match status" value="2"/>
</dbReference>
<dbReference type="GO" id="GO:0004867">
    <property type="term" value="F:serine-type endopeptidase inhibitor activity"/>
    <property type="evidence" value="ECO:0007669"/>
    <property type="project" value="InterPro"/>
</dbReference>
<dbReference type="SMART" id="SM00217">
    <property type="entry name" value="WAP"/>
    <property type="match status" value="3"/>
</dbReference>
<dbReference type="Pfam" id="PF14625">
    <property type="entry name" value="Lustrin_cystein"/>
    <property type="match status" value="2"/>
</dbReference>
<comment type="caution">
    <text evidence="8">The sequence shown here is derived from an EMBL/GenBank/DDBJ whole genome shotgun (WGS) entry which is preliminary data.</text>
</comment>
<dbReference type="InterPro" id="IPR004094">
    <property type="entry name" value="Antistasin-like"/>
</dbReference>
<dbReference type="InterPro" id="IPR028150">
    <property type="entry name" value="Lustrin_cystein"/>
</dbReference>
<proteinExistence type="predicted"/>
<dbReference type="SMART" id="SM00211">
    <property type="entry name" value="TY"/>
    <property type="match status" value="2"/>
</dbReference>
<dbReference type="EMBL" id="CAXKWB010005836">
    <property type="protein sequence ID" value="CAL4080089.1"/>
    <property type="molecule type" value="Genomic_DNA"/>
</dbReference>
<feature type="domain" description="Antistasin-like" evidence="6">
    <location>
        <begin position="584"/>
        <end position="610"/>
    </location>
</feature>
<evidence type="ECO:0000313" key="8">
    <source>
        <dbReference type="EMBL" id="CAL4080089.1"/>
    </source>
</evidence>
<dbReference type="PROSITE" id="PS51390">
    <property type="entry name" value="WAP"/>
    <property type="match status" value="3"/>
</dbReference>
<evidence type="ECO:0000259" key="5">
    <source>
        <dbReference type="PROSITE" id="PS51162"/>
    </source>
</evidence>
<feature type="compositionally biased region" description="Low complexity" evidence="3">
    <location>
        <begin position="131"/>
        <end position="148"/>
    </location>
</feature>
<dbReference type="InterPro" id="IPR006150">
    <property type="entry name" value="Cys_repeat_1"/>
</dbReference>
<dbReference type="GO" id="GO:0005615">
    <property type="term" value="C:extracellular space"/>
    <property type="evidence" value="ECO:0007669"/>
    <property type="project" value="TreeGrafter"/>
</dbReference>
<dbReference type="Pfam" id="PF02822">
    <property type="entry name" value="Antistasin"/>
    <property type="match status" value="2"/>
</dbReference>
<dbReference type="PROSITE" id="PS51162">
    <property type="entry name" value="THYROGLOBULIN_1_2"/>
    <property type="match status" value="2"/>
</dbReference>
<evidence type="ECO:0000259" key="6">
    <source>
        <dbReference type="PROSITE" id="PS51252"/>
    </source>
</evidence>
<reference evidence="8 9" key="1">
    <citation type="submission" date="2024-05" db="EMBL/GenBank/DDBJ databases">
        <authorList>
            <person name="Wallberg A."/>
        </authorList>
    </citation>
    <scope>NUCLEOTIDE SEQUENCE [LARGE SCALE GENOMIC DNA]</scope>
</reference>
<feature type="signal peptide" evidence="4">
    <location>
        <begin position="1"/>
        <end position="28"/>
    </location>
</feature>
<accession>A0AAV2QFU2</accession>
<dbReference type="InterPro" id="IPR011061">
    <property type="entry name" value="Hirudin/antistatin"/>
</dbReference>
<gene>
    <name evidence="8" type="ORF">MNOR_LOCUS11186</name>
</gene>
<dbReference type="SMART" id="SM00289">
    <property type="entry name" value="WR1"/>
    <property type="match status" value="3"/>
</dbReference>
<dbReference type="InterPro" id="IPR008197">
    <property type="entry name" value="WAP_dom"/>
</dbReference>
<dbReference type="SUPFAM" id="SSF57610">
    <property type="entry name" value="Thyroglobulin type-1 domain"/>
    <property type="match status" value="2"/>
</dbReference>
<dbReference type="InterPro" id="IPR036857">
    <property type="entry name" value="Thyroglobulin_1_sf"/>
</dbReference>
<evidence type="ECO:0000256" key="4">
    <source>
        <dbReference type="SAM" id="SignalP"/>
    </source>
</evidence>
<evidence type="ECO:0000256" key="3">
    <source>
        <dbReference type="SAM" id="MobiDB-lite"/>
    </source>
</evidence>
<feature type="non-terminal residue" evidence="8">
    <location>
        <position position="781"/>
    </location>
</feature>
<dbReference type="AlphaFoldDB" id="A0AAV2QFU2"/>
<dbReference type="Pfam" id="PF00086">
    <property type="entry name" value="Thyroglobulin_1"/>
    <property type="match status" value="2"/>
</dbReference>
<comment type="caution">
    <text evidence="2">Lacks conserved residue(s) required for the propagation of feature annotation.</text>
</comment>
<feature type="chain" id="PRO_5043785807" evidence="4">
    <location>
        <begin position="29"/>
        <end position="781"/>
    </location>
</feature>
<dbReference type="SUPFAM" id="SSF57256">
    <property type="entry name" value="Elafin-like"/>
    <property type="match status" value="2"/>
</dbReference>
<feature type="disulfide bond" evidence="2">
    <location>
        <begin position="541"/>
        <end position="548"/>
    </location>
</feature>
<dbReference type="InterPro" id="IPR000716">
    <property type="entry name" value="Thyroglobulin_1"/>
</dbReference>
<feature type="domain" description="WAP" evidence="7">
    <location>
        <begin position="200"/>
        <end position="251"/>
    </location>
</feature>
<dbReference type="PROSITE" id="PS51252">
    <property type="entry name" value="ANTISTASIN"/>
    <property type="match status" value="2"/>
</dbReference>
<name>A0AAV2QFU2_MEGNR</name>
<keyword evidence="9" id="KW-1185">Reference proteome</keyword>
<sequence>MLRVVWMRPRVALGLTLLLLVQPGIASATDEVLTALPHTSSTEPSATAAVTSLTQAATTQPKDVSASTSVETDVLAASEVAAAASPDTLSDVVSSSMEVDISTSVATDASSSSSSPSPKHDATVIIDEESSVSSVSGELASPSPTASVSYSVTSSQATVSSSDITANFDDLGMSVVANIDNDLAASVAAAVATAALDTNKSDDKGGRCPSRLMDASLCPDDISDQCSGDEDCSGQSKCCSTGCAKVCVLPMQSACELQRENTIRRGRALGLSDNEIMAHSCDVQGDFVQIQCDEINCYCLDQHTGYEQPGTRARSIELVNCDAPARCSGYQCRMLCPYGFELDKEGCPLCECRDPCRGVQCPGGHTCSIEEASCAAEPCPPMPTCKKPRSLSNLCPLGEPLMLDDREQRPFLCGEDPGKPECPPLYKCNVAKGNDYGVCCAAVDELEKPGQCPMEGDTTQGLLGEEGMRCGASCLHDLQCPSTQKCCISSICGQHCVQPINLTACLQQRMIAELLVVTEREGKGYVPQCRKEDAMFEARQCSRNGLICWCVDPEGNKLARTLGAAHEVNCDNLALAAMGRSAGCPGEVMCGGTCEYGFKLDANGCATCDCEDPCEELTCPENTTCVMREEDSCQGDTCSATPMCITNDSDEFFVPSPPLAPSNHCPSGKSPLTELSVVRGCSSAAPCPPNYICTPPSTVDGVPACCPETHILEDTKAGQCPFIASPSEDLCNSPRCSSDQECLGDNKCCVVAGCGPSCVAPIPKQNYTIDHGLLQGPTSQC</sequence>
<feature type="region of interest" description="Disordered" evidence="3">
    <location>
        <begin position="129"/>
        <end position="148"/>
    </location>
</feature>
<dbReference type="Gene3D" id="4.10.800.10">
    <property type="entry name" value="Thyroglobulin type-1"/>
    <property type="match status" value="1"/>
</dbReference>
<evidence type="ECO:0000256" key="1">
    <source>
        <dbReference type="ARBA" id="ARBA00023157"/>
    </source>
</evidence>
<protein>
    <submittedName>
        <fullName evidence="8">Uncharacterized protein</fullName>
    </submittedName>
</protein>
<dbReference type="PANTHER" id="PTHR19441:SF95">
    <property type="entry name" value="PERLWAPIN ISOFORM X1"/>
    <property type="match status" value="1"/>
</dbReference>
<dbReference type="InterPro" id="IPR050514">
    <property type="entry name" value="WAP_four-disulfide_core"/>
</dbReference>